<dbReference type="PANTHER" id="PTHR24171">
    <property type="entry name" value="ANKYRIN REPEAT DOMAIN-CONTAINING PROTEIN 39-RELATED"/>
    <property type="match status" value="1"/>
</dbReference>
<feature type="repeat" description="ANK" evidence="3">
    <location>
        <begin position="772"/>
        <end position="804"/>
    </location>
</feature>
<evidence type="ECO:0000313" key="7">
    <source>
        <dbReference type="Proteomes" id="UP001190700"/>
    </source>
</evidence>
<feature type="repeat" description="ANK" evidence="3">
    <location>
        <begin position="1482"/>
        <end position="1514"/>
    </location>
</feature>
<dbReference type="Pfam" id="PF13637">
    <property type="entry name" value="Ank_4"/>
    <property type="match status" value="1"/>
</dbReference>
<comment type="caution">
    <text evidence="6">The sequence shown here is derived from an EMBL/GenBank/DDBJ whole genome shotgun (WGS) entry which is preliminary data.</text>
</comment>
<feature type="domain" description="Integrase catalytic" evidence="5">
    <location>
        <begin position="96"/>
        <end position="194"/>
    </location>
</feature>
<dbReference type="InterPro" id="IPR036770">
    <property type="entry name" value="Ankyrin_rpt-contain_sf"/>
</dbReference>
<dbReference type="Pfam" id="PF25597">
    <property type="entry name" value="SH3_retrovirus"/>
    <property type="match status" value="1"/>
</dbReference>
<feature type="repeat" description="ANK" evidence="3">
    <location>
        <begin position="889"/>
        <end position="921"/>
    </location>
</feature>
<feature type="repeat" description="ANK" evidence="3">
    <location>
        <begin position="922"/>
        <end position="954"/>
    </location>
</feature>
<dbReference type="InterPro" id="IPR057670">
    <property type="entry name" value="SH3_retrovirus"/>
</dbReference>
<accession>A0AAE0BLG6</accession>
<evidence type="ECO:0000256" key="4">
    <source>
        <dbReference type="SAM" id="MobiDB-lite"/>
    </source>
</evidence>
<dbReference type="InterPro" id="IPR036397">
    <property type="entry name" value="RNaseH_sf"/>
</dbReference>
<feature type="repeat" description="ANK" evidence="3">
    <location>
        <begin position="1449"/>
        <end position="1481"/>
    </location>
</feature>
<dbReference type="PANTHER" id="PTHR24171:SF9">
    <property type="entry name" value="ANKYRIN REPEAT DOMAIN-CONTAINING PROTEIN 39"/>
    <property type="match status" value="1"/>
</dbReference>
<feature type="compositionally biased region" description="Polar residues" evidence="4">
    <location>
        <begin position="1126"/>
        <end position="1136"/>
    </location>
</feature>
<dbReference type="Gene3D" id="3.30.420.10">
    <property type="entry name" value="Ribonuclease H-like superfamily/Ribonuclease H"/>
    <property type="match status" value="1"/>
</dbReference>
<feature type="repeat" description="ANK" evidence="3">
    <location>
        <begin position="856"/>
        <end position="888"/>
    </location>
</feature>
<name>A0AAE0BLG6_9CHLO</name>
<feature type="compositionally biased region" description="Basic and acidic residues" evidence="4">
    <location>
        <begin position="1138"/>
        <end position="1160"/>
    </location>
</feature>
<evidence type="ECO:0000256" key="2">
    <source>
        <dbReference type="ARBA" id="ARBA00023043"/>
    </source>
</evidence>
<feature type="repeat" description="ANK" evidence="3">
    <location>
        <begin position="1383"/>
        <end position="1415"/>
    </location>
</feature>
<dbReference type="Pfam" id="PF00023">
    <property type="entry name" value="Ank"/>
    <property type="match status" value="2"/>
</dbReference>
<evidence type="ECO:0000313" key="6">
    <source>
        <dbReference type="EMBL" id="KAK3238667.1"/>
    </source>
</evidence>
<organism evidence="6 7">
    <name type="scientific">Cymbomonas tetramitiformis</name>
    <dbReference type="NCBI Taxonomy" id="36881"/>
    <lineage>
        <taxon>Eukaryota</taxon>
        <taxon>Viridiplantae</taxon>
        <taxon>Chlorophyta</taxon>
        <taxon>Pyramimonadophyceae</taxon>
        <taxon>Pyramimonadales</taxon>
        <taxon>Pyramimonadaceae</taxon>
        <taxon>Cymbomonas</taxon>
    </lineage>
</organism>
<dbReference type="Pfam" id="PF12796">
    <property type="entry name" value="Ank_2"/>
    <property type="match status" value="2"/>
</dbReference>
<feature type="region of interest" description="Disordered" evidence="4">
    <location>
        <begin position="798"/>
        <end position="819"/>
    </location>
</feature>
<dbReference type="InterPro" id="IPR013103">
    <property type="entry name" value="RVT_2"/>
</dbReference>
<keyword evidence="1" id="KW-0677">Repeat</keyword>
<reference evidence="6 7" key="1">
    <citation type="journal article" date="2015" name="Genome Biol. Evol.">
        <title>Comparative Genomics of a Bacterivorous Green Alga Reveals Evolutionary Causalities and Consequences of Phago-Mixotrophic Mode of Nutrition.</title>
        <authorList>
            <person name="Burns J.A."/>
            <person name="Paasch A."/>
            <person name="Narechania A."/>
            <person name="Kim E."/>
        </authorList>
    </citation>
    <scope>NUCLEOTIDE SEQUENCE [LARGE SCALE GENOMIC DNA]</scope>
    <source>
        <strain evidence="6 7">PLY_AMNH</strain>
    </source>
</reference>
<dbReference type="GO" id="GO:0003676">
    <property type="term" value="F:nucleic acid binding"/>
    <property type="evidence" value="ECO:0007669"/>
    <property type="project" value="InterPro"/>
</dbReference>
<keyword evidence="2 3" id="KW-0040">ANK repeat</keyword>
<feature type="region of interest" description="Disordered" evidence="4">
    <location>
        <begin position="1126"/>
        <end position="1169"/>
    </location>
</feature>
<sequence length="1515" mass="167121">MLQHVRLGHTGDKCMCRMVEENVPMGITEAEYSSSQVVHCPDTCISCRLTKATRPPAKATHRDSASEKSGYLSALKQCVVALKKFRSKMGLKVECHMTLHTDGDTTMIAGQTAKYCRQHGIEQRHGSPYLYENQSRVERAHRDVQAMTRALLLTSGFGVDMWPLAARHAVCIQNRVFKGSLGWTSPFYLVEQKHADLSNLRVFRCLAYAFTDPAVRDHKLSDRARQLRYVGHSQVSSAYLLYDPASGKVVKSGMVTFWEKLDQLGKVINTWDPSVVMPLRTNFTITVLDAPYRDPLPTTVGTGVLDLGAYLPEDSDEVKVQAGGELCWVSLRSYLGKRPDRLPALRSHLELSTLNAHYPLFTEVTVDTGKEPEAAMLCVRVVDAHAYPYCVVLLTNFTYMDAAAGKVHFPPEHTCLSAHALHTPEGGTSTLPRGVTEPKSYKQALAAPDSVQWLEAIQAELEALVTVKKALLMVKEEDVPHGHKLLDMSLVLKVKMDKHGQLLKRKSRICVRGNKQEYGVDYFDTFAPCTQLSSVRIVITLALNLGLTVYHMDVETAFLNSTLEEDLYVRLPSGLEHGGYNCVKLLKAVYGLKQAGKEWFETSDTFIMGYDSRVRKSDVEPCLYFIRDKDLMVIILAYMDDYLVATDKSWYDSFIAAFNSKYACKDLGVLDLVMGIGVRWGTGTAYLSQRAYIMQMISTYGLSEAKPAALPMSPGTSLSPSDGKDASLPYRALLGQLQWVARCSRPDIMAAVSILSRFTVTYGPPHFVALKQRYTALMLASLHGHEAVVGRLVEAGADPNRTTQQPTKPSHPKAGPRTKQTCSKYLACGPLWTSSSLNARLSEAIAHSFEAKARSKKWTALMLASENGHEAVVGRLVESGADPNHTDQEGKKALMVASENGRERVVGRLVEAGADLNHADEEGKTALMRASENGRERVVGMLVEAGADLNHADQEGYTALMRASANGRARVVGRLVEAGADLNHADEQEDLLKAILGLQQQQAENQRLFQEQLMRQAAINESLEAQIAATAVKSGTADPNSATRTAEQLLERRKKLAYGPEADLEPDPSSSHRGGAEALRAKLQFVEDRVYQAADVVVADEVLQQWLNDFDKSRGKALLNTTAKQAANAEAGTSSHWKQRDDKKYDKDKHEKDKHNDRKPTGGKGQAATVVRRGEAQIASEPCMIESDEKISRLSRVPRAEAGNANSHNGMRVLPYMDDFLVLADSFEDGLLQRERVRRVLNRLGLQRNEKKGQWDPLGCKGEDLACSKSRLGVVVEIACDEQVEWPKDLEFYPGVVKSVNDDSAAFVVYDDGDEETLNLSEDRFNILLSKGVEQNKERGGDYEENKRGGDTELLCPFTLWTAEEAVHEEDIVTQRTWLPARHGYTALMRASANGRERVVGRLVEAGANVNHADEQGYTALTFASLHGHEAVVGRLVEAEDDPNHATQQGKTALMVASKNGHEAVVGRLVEAGAELNHADEQGKTALMLASKNGYEAVVEMLVESGADLNDADEQ</sequence>
<dbReference type="Pfam" id="PF07727">
    <property type="entry name" value="RVT_2"/>
    <property type="match status" value="1"/>
</dbReference>
<gene>
    <name evidence="6" type="ORF">CYMTET_51338</name>
</gene>
<dbReference type="SMART" id="SM00248">
    <property type="entry name" value="ANK"/>
    <property type="match status" value="9"/>
</dbReference>
<proteinExistence type="predicted"/>
<protein>
    <recommendedName>
        <fullName evidence="5">Integrase catalytic domain-containing protein</fullName>
    </recommendedName>
</protein>
<dbReference type="PROSITE" id="PS50994">
    <property type="entry name" value="INTEGRASE"/>
    <property type="match status" value="1"/>
</dbReference>
<dbReference type="InterPro" id="IPR002110">
    <property type="entry name" value="Ankyrin_rpt"/>
</dbReference>
<evidence type="ECO:0000256" key="1">
    <source>
        <dbReference type="ARBA" id="ARBA00022737"/>
    </source>
</evidence>
<evidence type="ECO:0000259" key="5">
    <source>
        <dbReference type="PROSITE" id="PS50994"/>
    </source>
</evidence>
<keyword evidence="7" id="KW-1185">Reference proteome</keyword>
<dbReference type="Gene3D" id="1.25.40.20">
    <property type="entry name" value="Ankyrin repeat-containing domain"/>
    <property type="match status" value="5"/>
</dbReference>
<feature type="non-terminal residue" evidence="6">
    <location>
        <position position="1515"/>
    </location>
</feature>
<dbReference type="Gene3D" id="2.30.30.140">
    <property type="match status" value="1"/>
</dbReference>
<dbReference type="PROSITE" id="PS50088">
    <property type="entry name" value="ANK_REPEAT"/>
    <property type="match status" value="8"/>
</dbReference>
<dbReference type="InterPro" id="IPR012337">
    <property type="entry name" value="RNaseH-like_sf"/>
</dbReference>
<feature type="repeat" description="ANK" evidence="3">
    <location>
        <begin position="955"/>
        <end position="987"/>
    </location>
</feature>
<dbReference type="EMBL" id="LGRX02034148">
    <property type="protein sequence ID" value="KAK3238667.1"/>
    <property type="molecule type" value="Genomic_DNA"/>
</dbReference>
<dbReference type="SUPFAM" id="SSF53098">
    <property type="entry name" value="Ribonuclease H-like"/>
    <property type="match status" value="1"/>
</dbReference>
<dbReference type="PRINTS" id="PR01415">
    <property type="entry name" value="ANKYRIN"/>
</dbReference>
<dbReference type="Proteomes" id="UP001190700">
    <property type="component" value="Unassembled WGS sequence"/>
</dbReference>
<dbReference type="PROSITE" id="PS50297">
    <property type="entry name" value="ANK_REP_REGION"/>
    <property type="match status" value="8"/>
</dbReference>
<dbReference type="SUPFAM" id="SSF48403">
    <property type="entry name" value="Ankyrin repeat"/>
    <property type="match status" value="2"/>
</dbReference>
<dbReference type="InterPro" id="IPR001584">
    <property type="entry name" value="Integrase_cat-core"/>
</dbReference>
<evidence type="ECO:0000256" key="3">
    <source>
        <dbReference type="PROSITE-ProRule" id="PRU00023"/>
    </source>
</evidence>
<dbReference type="GO" id="GO:0015074">
    <property type="term" value="P:DNA integration"/>
    <property type="evidence" value="ECO:0007669"/>
    <property type="project" value="InterPro"/>
</dbReference>